<dbReference type="Pfam" id="PF08798">
    <property type="entry name" value="CRISPR_assoc"/>
    <property type="match status" value="1"/>
</dbReference>
<dbReference type="SUPFAM" id="SSF117987">
    <property type="entry name" value="CRISPR-associated protein"/>
    <property type="match status" value="1"/>
</dbReference>
<comment type="caution">
    <text evidence="1">The sequence shown here is derived from an EMBL/GenBank/DDBJ whole genome shotgun (WGS) entry which is preliminary data.</text>
</comment>
<dbReference type="NCBIfam" id="TIGR01907">
    <property type="entry name" value="casE_Cse3"/>
    <property type="match status" value="1"/>
</dbReference>
<dbReference type="InterPro" id="IPR010179">
    <property type="entry name" value="CRISPR-assoc_prot_Cse3"/>
</dbReference>
<sequence>MNAGFLSRVALRRDASVKALARLLVPHGEGNRHGAAHCLLWTLFGDTPDRKRDFLWRQTDAGRFMVLSAREPVDIHGIFEIESCVFAPVLKKGNRLRYLLRANATVDRKTPGRTHSQRHDIVMDALHSLPPGQRGEVREDVVPAVMRAWLARQGGRAGFGLGVDQPVIRSCEVLRVPRSQGRAKATFGVVDVTGELDVVDPDLFITALTQGFGRARAFGCGLMLIRRAH</sequence>
<dbReference type="Proteomes" id="UP000248116">
    <property type="component" value="Unassembled WGS sequence"/>
</dbReference>
<dbReference type="EMBL" id="PRCW01000143">
    <property type="protein sequence ID" value="PYD46345.1"/>
    <property type="molecule type" value="Genomic_DNA"/>
</dbReference>
<dbReference type="Gene3D" id="3.30.70.1200">
    <property type="entry name" value="Crispr-associated protein, domain 1"/>
    <property type="match status" value="1"/>
</dbReference>
<reference evidence="1 2" key="1">
    <citation type="submission" date="2018-02" db="EMBL/GenBank/DDBJ databases">
        <authorList>
            <person name="Skraban J."/>
            <person name="Trcek J."/>
        </authorList>
    </citation>
    <scope>NUCLEOTIDE SEQUENCE [LARGE SCALE GENOMIC DNA]</scope>
    <source>
        <strain evidence="1 2">AV446</strain>
    </source>
</reference>
<proteinExistence type="predicted"/>
<evidence type="ECO:0000313" key="2">
    <source>
        <dbReference type="Proteomes" id="UP000248116"/>
    </source>
</evidence>
<name>A0ABX5NXV7_9PROT</name>
<dbReference type="CDD" id="cd09727">
    <property type="entry name" value="Cas6_I-E"/>
    <property type="match status" value="1"/>
</dbReference>
<dbReference type="SMART" id="SM01101">
    <property type="entry name" value="CRISPR_assoc"/>
    <property type="match status" value="1"/>
</dbReference>
<gene>
    <name evidence="1" type="primary">cas6e</name>
    <name evidence="1" type="ORF">C3920_15830</name>
</gene>
<protein>
    <submittedName>
        <fullName evidence="1">Type I-E CRISPR-associated protein Cas6/Cse3/CasE</fullName>
    </submittedName>
</protein>
<evidence type="ECO:0000313" key="1">
    <source>
        <dbReference type="EMBL" id="PYD46345.1"/>
    </source>
</evidence>
<dbReference type="Gene3D" id="3.30.70.1210">
    <property type="entry name" value="Crispr-associated protein, domain 2"/>
    <property type="match status" value="1"/>
</dbReference>
<organism evidence="1 2">
    <name type="scientific">Novacetimonas pomaceti</name>
    <dbReference type="NCBI Taxonomy" id="2021998"/>
    <lineage>
        <taxon>Bacteria</taxon>
        <taxon>Pseudomonadati</taxon>
        <taxon>Pseudomonadota</taxon>
        <taxon>Alphaproteobacteria</taxon>
        <taxon>Acetobacterales</taxon>
        <taxon>Acetobacteraceae</taxon>
        <taxon>Novacetimonas</taxon>
    </lineage>
</organism>
<dbReference type="RefSeq" id="WP_110560991.1">
    <property type="nucleotide sequence ID" value="NZ_PRCW01000143.1"/>
</dbReference>
<accession>A0ABX5NXV7</accession>
<keyword evidence="2" id="KW-1185">Reference proteome</keyword>